<dbReference type="GO" id="GO:0003964">
    <property type="term" value="F:RNA-directed DNA polymerase activity"/>
    <property type="evidence" value="ECO:0007669"/>
    <property type="project" value="UniProtKB-KW"/>
</dbReference>
<dbReference type="PANTHER" id="PTHR24559:SF436">
    <property type="entry name" value="RNA-DIRECTED DNA POLYMERASE HOMOLOG"/>
    <property type="match status" value="1"/>
</dbReference>
<gene>
    <name evidence="2" type="primary">LOC107769062</name>
</gene>
<accession>A0A1S3XVJ8</accession>
<dbReference type="PaxDb" id="4097-A0A1S3XVJ8"/>
<keyword evidence="2" id="KW-0695">RNA-directed DNA polymerase</keyword>
<evidence type="ECO:0000259" key="1">
    <source>
        <dbReference type="Pfam" id="PF00078"/>
    </source>
</evidence>
<dbReference type="OrthoDB" id="1686402at2759"/>
<dbReference type="SMR" id="A0A1S3XVJ8"/>
<name>A0A1S3XVJ8_TOBAC</name>
<dbReference type="AlphaFoldDB" id="A0A1S3XVJ8"/>
<dbReference type="InterPro" id="IPR053134">
    <property type="entry name" value="RNA-dir_DNA_polymerase"/>
</dbReference>
<dbReference type="RefSeq" id="XP_016443722.1">
    <property type="nucleotide sequence ID" value="XM_016588236.1"/>
</dbReference>
<keyword evidence="2" id="KW-0808">Transferase</keyword>
<feature type="domain" description="Reverse transcriptase" evidence="1">
    <location>
        <begin position="24"/>
        <end position="149"/>
    </location>
</feature>
<dbReference type="InterPro" id="IPR043502">
    <property type="entry name" value="DNA/RNA_pol_sf"/>
</dbReference>
<dbReference type="InterPro" id="IPR043128">
    <property type="entry name" value="Rev_trsase/Diguanyl_cyclase"/>
</dbReference>
<dbReference type="Gene3D" id="3.30.70.270">
    <property type="match status" value="1"/>
</dbReference>
<dbReference type="SUPFAM" id="SSF56672">
    <property type="entry name" value="DNA/RNA polymerases"/>
    <property type="match status" value="1"/>
</dbReference>
<organism evidence="2">
    <name type="scientific">Nicotiana tabacum</name>
    <name type="common">Common tobacco</name>
    <dbReference type="NCBI Taxonomy" id="4097"/>
    <lineage>
        <taxon>Eukaryota</taxon>
        <taxon>Viridiplantae</taxon>
        <taxon>Streptophyta</taxon>
        <taxon>Embryophyta</taxon>
        <taxon>Tracheophyta</taxon>
        <taxon>Spermatophyta</taxon>
        <taxon>Magnoliopsida</taxon>
        <taxon>eudicotyledons</taxon>
        <taxon>Gunneridae</taxon>
        <taxon>Pentapetalae</taxon>
        <taxon>asterids</taxon>
        <taxon>lamiids</taxon>
        <taxon>Solanales</taxon>
        <taxon>Solanaceae</taxon>
        <taxon>Nicotianoideae</taxon>
        <taxon>Nicotianeae</taxon>
        <taxon>Nicotiana</taxon>
    </lineage>
</organism>
<reference evidence="2" key="1">
    <citation type="submission" date="2025-08" db="UniProtKB">
        <authorList>
            <consortium name="RefSeq"/>
        </authorList>
    </citation>
    <scope>IDENTIFICATION</scope>
</reference>
<evidence type="ECO:0000313" key="2">
    <source>
        <dbReference type="RefSeq" id="XP_016443722.1"/>
    </source>
</evidence>
<dbReference type="STRING" id="4097.A0A1S3XVJ8"/>
<protein>
    <submittedName>
        <fullName evidence="2">RNA-directed DNA polymerase homolog</fullName>
    </submittedName>
</protein>
<dbReference type="InterPro" id="IPR000477">
    <property type="entry name" value="RT_dom"/>
</dbReference>
<dbReference type="Pfam" id="PF00078">
    <property type="entry name" value="RVT_1"/>
    <property type="match status" value="1"/>
</dbReference>
<dbReference type="CDD" id="cd01647">
    <property type="entry name" value="RT_LTR"/>
    <property type="match status" value="1"/>
</dbReference>
<keyword evidence="2" id="KW-0548">Nucleotidyltransferase</keyword>
<dbReference type="Gene3D" id="3.10.10.10">
    <property type="entry name" value="HIV Type 1 Reverse Transcriptase, subunit A, domain 1"/>
    <property type="match status" value="1"/>
</dbReference>
<dbReference type="KEGG" id="nta:107769062"/>
<proteinExistence type="predicted"/>
<sequence length="191" mass="22401">MTLCGLSGTKPITVKNKYHIPLMVDLFDRLGGVIVFTKIDMKIGYWQVRITEEDEHKATCVIRHGSYDFLAMPFGLTNAPATFCTLMNQVFRYYIDEFEVVYFDDIVVYSKILEEYLKHLRKVLARLWEHKLYVKLSKCSLGQKHIDFLRHVIEEGRIKMGQRKIQGVTDWSPPKDINALRVFLGLCNFYR</sequence>
<dbReference type="PANTHER" id="PTHR24559">
    <property type="entry name" value="TRANSPOSON TY3-I GAG-POL POLYPROTEIN"/>
    <property type="match status" value="1"/>
</dbReference>